<name>A0A5C8NQ31_9ACTN</name>
<dbReference type="PROSITE" id="PS00798">
    <property type="entry name" value="ALDOKETO_REDUCTASE_1"/>
    <property type="match status" value="1"/>
</dbReference>
<dbReference type="CDD" id="cd19132">
    <property type="entry name" value="AKR_AKR5D1_E1"/>
    <property type="match status" value="1"/>
</dbReference>
<dbReference type="AlphaFoldDB" id="A0A5C8NQ31"/>
<dbReference type="Gene3D" id="3.20.20.100">
    <property type="entry name" value="NADP-dependent oxidoreductase domain"/>
    <property type="match status" value="1"/>
</dbReference>
<dbReference type="OrthoDB" id="9804790at2"/>
<dbReference type="PANTHER" id="PTHR43827:SF3">
    <property type="entry name" value="NADP-DEPENDENT OXIDOREDUCTASE DOMAIN-CONTAINING PROTEIN"/>
    <property type="match status" value="1"/>
</dbReference>
<gene>
    <name evidence="8" type="ORF">FHP06_03095</name>
</gene>
<evidence type="ECO:0000256" key="4">
    <source>
        <dbReference type="PIRSR" id="PIRSR000097-1"/>
    </source>
</evidence>
<dbReference type="SUPFAM" id="SSF51430">
    <property type="entry name" value="NAD(P)-linked oxidoreductase"/>
    <property type="match status" value="1"/>
</dbReference>
<proteinExistence type="inferred from homology"/>
<protein>
    <submittedName>
        <fullName evidence="8">Aldo/keto reductase</fullName>
    </submittedName>
</protein>
<dbReference type="EMBL" id="VDUX01000001">
    <property type="protein sequence ID" value="TXL63226.1"/>
    <property type="molecule type" value="Genomic_DNA"/>
</dbReference>
<evidence type="ECO:0000256" key="1">
    <source>
        <dbReference type="ARBA" id="ARBA00007905"/>
    </source>
</evidence>
<dbReference type="PANTHER" id="PTHR43827">
    <property type="entry name" value="2,5-DIKETO-D-GLUCONIC ACID REDUCTASE"/>
    <property type="match status" value="1"/>
</dbReference>
<evidence type="ECO:0000313" key="9">
    <source>
        <dbReference type="Proteomes" id="UP000321571"/>
    </source>
</evidence>
<dbReference type="InterPro" id="IPR036812">
    <property type="entry name" value="NAD(P)_OxRdtase_dom_sf"/>
</dbReference>
<dbReference type="Proteomes" id="UP000321571">
    <property type="component" value="Unassembled WGS sequence"/>
</dbReference>
<dbReference type="PRINTS" id="PR00069">
    <property type="entry name" value="ALDKETRDTASE"/>
</dbReference>
<comment type="similarity">
    <text evidence="1">Belongs to the aldo/keto reductase family.</text>
</comment>
<evidence type="ECO:0000313" key="8">
    <source>
        <dbReference type="EMBL" id="TXL63226.1"/>
    </source>
</evidence>
<feature type="domain" description="NADP-dependent oxidoreductase" evidence="7">
    <location>
        <begin position="17"/>
        <end position="261"/>
    </location>
</feature>
<accession>A0A5C8NQ31</accession>
<keyword evidence="3" id="KW-0560">Oxidoreductase</keyword>
<sequence>MTAPLLDLNDGHQLPALGYGTYSITGPDAPGIIGEAIDAGYRLLDSAVRYENEAEVGEAVRNSSVPRDELVVTTKLPGGDHGFDEALRSCEESLKRLGLDRIDLYLIHWPQPPIDRYVETWKAFVRLREEGVVRSIGVSNFLPEHLDRLVDETGVAPAVNQVELHPYLAQTEQRAADASRGTLTESWSPLGRGSDLLERPELQQIADKHGRSVGQVVLRWHTQLGAVPIPKSANPERFRDNLAVFDFELDADDLATIGALDEGRRLGGDPVDEVQL</sequence>
<keyword evidence="9" id="KW-1185">Reference proteome</keyword>
<dbReference type="PIRSF" id="PIRSF000097">
    <property type="entry name" value="AKR"/>
    <property type="match status" value="1"/>
</dbReference>
<feature type="active site" description="Proton donor" evidence="4">
    <location>
        <position position="50"/>
    </location>
</feature>
<comment type="caution">
    <text evidence="8">The sequence shown here is derived from an EMBL/GenBank/DDBJ whole genome shotgun (WGS) entry which is preliminary data.</text>
</comment>
<reference evidence="8 9" key="1">
    <citation type="submission" date="2019-06" db="EMBL/GenBank/DDBJ databases">
        <title>Aeromicrobium sp. nov., isolated from a maize field.</title>
        <authorList>
            <person name="Lin S.-Y."/>
            <person name="Tsai C.-F."/>
            <person name="Young C.-C."/>
        </authorList>
    </citation>
    <scope>NUCLEOTIDE SEQUENCE [LARGE SCALE GENOMIC DNA]</scope>
    <source>
        <strain evidence="8 9">CC-CFT486</strain>
    </source>
</reference>
<dbReference type="PROSITE" id="PS00062">
    <property type="entry name" value="ALDOKETO_REDUCTASE_2"/>
    <property type="match status" value="1"/>
</dbReference>
<evidence type="ECO:0000256" key="3">
    <source>
        <dbReference type="ARBA" id="ARBA00023002"/>
    </source>
</evidence>
<evidence type="ECO:0000256" key="5">
    <source>
        <dbReference type="PIRSR" id="PIRSR000097-2"/>
    </source>
</evidence>
<evidence type="ECO:0000259" key="7">
    <source>
        <dbReference type="Pfam" id="PF00248"/>
    </source>
</evidence>
<dbReference type="RefSeq" id="WP_147683641.1">
    <property type="nucleotide sequence ID" value="NZ_VDUX01000001.1"/>
</dbReference>
<dbReference type="FunFam" id="3.20.20.100:FF:000015">
    <property type="entry name" value="Oxidoreductase, aldo/keto reductase family"/>
    <property type="match status" value="1"/>
</dbReference>
<dbReference type="InterPro" id="IPR023210">
    <property type="entry name" value="NADP_OxRdtase_dom"/>
</dbReference>
<evidence type="ECO:0000256" key="2">
    <source>
        <dbReference type="ARBA" id="ARBA00022857"/>
    </source>
</evidence>
<organism evidence="8 9">
    <name type="scientific">Aeromicrobium terrae</name>
    <dbReference type="NCBI Taxonomy" id="2498846"/>
    <lineage>
        <taxon>Bacteria</taxon>
        <taxon>Bacillati</taxon>
        <taxon>Actinomycetota</taxon>
        <taxon>Actinomycetes</taxon>
        <taxon>Propionibacteriales</taxon>
        <taxon>Nocardioidaceae</taxon>
        <taxon>Aeromicrobium</taxon>
    </lineage>
</organism>
<dbReference type="InterPro" id="IPR018170">
    <property type="entry name" value="Aldo/ket_reductase_CS"/>
</dbReference>
<feature type="binding site" evidence="5">
    <location>
        <position position="108"/>
    </location>
    <ligand>
        <name>substrate</name>
    </ligand>
</feature>
<feature type="site" description="Lowers pKa of active site Tyr" evidence="6">
    <location>
        <position position="75"/>
    </location>
</feature>
<evidence type="ECO:0000256" key="6">
    <source>
        <dbReference type="PIRSR" id="PIRSR000097-3"/>
    </source>
</evidence>
<dbReference type="Pfam" id="PF00248">
    <property type="entry name" value="Aldo_ket_red"/>
    <property type="match status" value="1"/>
</dbReference>
<dbReference type="InterPro" id="IPR020471">
    <property type="entry name" value="AKR"/>
</dbReference>
<keyword evidence="2" id="KW-0521">NADP</keyword>
<dbReference type="GO" id="GO:0016616">
    <property type="term" value="F:oxidoreductase activity, acting on the CH-OH group of donors, NAD or NADP as acceptor"/>
    <property type="evidence" value="ECO:0007669"/>
    <property type="project" value="UniProtKB-ARBA"/>
</dbReference>